<organism evidence="2 3">
    <name type="scientific">Trifolium medium</name>
    <dbReference type="NCBI Taxonomy" id="97028"/>
    <lineage>
        <taxon>Eukaryota</taxon>
        <taxon>Viridiplantae</taxon>
        <taxon>Streptophyta</taxon>
        <taxon>Embryophyta</taxon>
        <taxon>Tracheophyta</taxon>
        <taxon>Spermatophyta</taxon>
        <taxon>Magnoliopsida</taxon>
        <taxon>eudicotyledons</taxon>
        <taxon>Gunneridae</taxon>
        <taxon>Pentapetalae</taxon>
        <taxon>rosids</taxon>
        <taxon>fabids</taxon>
        <taxon>Fabales</taxon>
        <taxon>Fabaceae</taxon>
        <taxon>Papilionoideae</taxon>
        <taxon>50 kb inversion clade</taxon>
        <taxon>NPAAA clade</taxon>
        <taxon>Hologalegina</taxon>
        <taxon>IRL clade</taxon>
        <taxon>Trifolieae</taxon>
        <taxon>Trifolium</taxon>
    </lineage>
</organism>
<dbReference type="AlphaFoldDB" id="A0A392QGB2"/>
<feature type="non-terminal residue" evidence="2">
    <location>
        <position position="54"/>
    </location>
</feature>
<accession>A0A392QGB2</accession>
<name>A0A392QGB2_9FABA</name>
<sequence length="54" mass="6158">MLITKCGLEAVKAVMPEEHMKLLSNIRKIMERNKRNQCAKSEETRSHVSKATTS</sequence>
<dbReference type="EMBL" id="LXQA010132333">
    <property type="protein sequence ID" value="MCI22780.1"/>
    <property type="molecule type" value="Genomic_DNA"/>
</dbReference>
<proteinExistence type="predicted"/>
<evidence type="ECO:0000256" key="1">
    <source>
        <dbReference type="SAM" id="MobiDB-lite"/>
    </source>
</evidence>
<comment type="caution">
    <text evidence="2">The sequence shown here is derived from an EMBL/GenBank/DDBJ whole genome shotgun (WGS) entry which is preliminary data.</text>
</comment>
<dbReference type="PANTHER" id="PTHR48445:SF1">
    <property type="entry name" value="OS02G0782100 PROTEIN"/>
    <property type="match status" value="1"/>
</dbReference>
<dbReference type="PANTHER" id="PTHR48445">
    <property type="entry name" value="OS02G0782100 PROTEIN"/>
    <property type="match status" value="1"/>
</dbReference>
<evidence type="ECO:0000313" key="2">
    <source>
        <dbReference type="EMBL" id="MCI22780.1"/>
    </source>
</evidence>
<reference evidence="2 3" key="1">
    <citation type="journal article" date="2018" name="Front. Plant Sci.">
        <title>Red Clover (Trifolium pratense) and Zigzag Clover (T. medium) - A Picture of Genomic Similarities and Differences.</title>
        <authorList>
            <person name="Dluhosova J."/>
            <person name="Istvanek J."/>
            <person name="Nedelnik J."/>
            <person name="Repkova J."/>
        </authorList>
    </citation>
    <scope>NUCLEOTIDE SEQUENCE [LARGE SCALE GENOMIC DNA]</scope>
    <source>
        <strain evidence="3">cv. 10/8</strain>
        <tissue evidence="2">Leaf</tissue>
    </source>
</reference>
<dbReference type="Proteomes" id="UP000265520">
    <property type="component" value="Unassembled WGS sequence"/>
</dbReference>
<protein>
    <submittedName>
        <fullName evidence="2">RRP12-like protein</fullName>
    </submittedName>
</protein>
<feature type="compositionally biased region" description="Basic and acidic residues" evidence="1">
    <location>
        <begin position="33"/>
        <end position="46"/>
    </location>
</feature>
<evidence type="ECO:0000313" key="3">
    <source>
        <dbReference type="Proteomes" id="UP000265520"/>
    </source>
</evidence>
<keyword evidence="3" id="KW-1185">Reference proteome</keyword>
<feature type="region of interest" description="Disordered" evidence="1">
    <location>
        <begin position="33"/>
        <end position="54"/>
    </location>
</feature>